<name>A0A151PES8_ALLMI</name>
<feature type="region of interest" description="Disordered" evidence="1">
    <location>
        <begin position="1"/>
        <end position="37"/>
    </location>
</feature>
<comment type="caution">
    <text evidence="2">The sequence shown here is derived from an EMBL/GenBank/DDBJ whole genome shotgun (WGS) entry which is preliminary data.</text>
</comment>
<accession>A0A151PES8</accession>
<proteinExistence type="predicted"/>
<organism evidence="2 3">
    <name type="scientific">Alligator mississippiensis</name>
    <name type="common">American alligator</name>
    <dbReference type="NCBI Taxonomy" id="8496"/>
    <lineage>
        <taxon>Eukaryota</taxon>
        <taxon>Metazoa</taxon>
        <taxon>Chordata</taxon>
        <taxon>Craniata</taxon>
        <taxon>Vertebrata</taxon>
        <taxon>Euteleostomi</taxon>
        <taxon>Archelosauria</taxon>
        <taxon>Archosauria</taxon>
        <taxon>Crocodylia</taxon>
        <taxon>Alligatoridae</taxon>
        <taxon>Alligatorinae</taxon>
        <taxon>Alligator</taxon>
    </lineage>
</organism>
<sequence length="93" mass="10162">MEEPPTWCGMEGGSGDHPPLGRRDSDNSGSELNPPGLRAACRCHEEDAAGIFPHRTTSSLLTKELDPYDISSCTKFWIPAPTNLQQLKPNILT</sequence>
<gene>
    <name evidence="2" type="ORF">Y1Q_0019647</name>
</gene>
<keyword evidence="3" id="KW-1185">Reference proteome</keyword>
<evidence type="ECO:0000256" key="1">
    <source>
        <dbReference type="SAM" id="MobiDB-lite"/>
    </source>
</evidence>
<dbReference type="Proteomes" id="UP000050525">
    <property type="component" value="Unassembled WGS sequence"/>
</dbReference>
<protein>
    <submittedName>
        <fullName evidence="2">Uncharacterized protein</fullName>
    </submittedName>
</protein>
<reference evidence="2 3" key="1">
    <citation type="journal article" date="2012" name="Genome Biol.">
        <title>Sequencing three crocodilian genomes to illuminate the evolution of archosaurs and amniotes.</title>
        <authorList>
            <person name="St John J.A."/>
            <person name="Braun E.L."/>
            <person name="Isberg S.R."/>
            <person name="Miles L.G."/>
            <person name="Chong A.Y."/>
            <person name="Gongora J."/>
            <person name="Dalzell P."/>
            <person name="Moran C."/>
            <person name="Bed'hom B."/>
            <person name="Abzhanov A."/>
            <person name="Burgess S.C."/>
            <person name="Cooksey A.M."/>
            <person name="Castoe T.A."/>
            <person name="Crawford N.G."/>
            <person name="Densmore L.D."/>
            <person name="Drew J.C."/>
            <person name="Edwards S.V."/>
            <person name="Faircloth B.C."/>
            <person name="Fujita M.K."/>
            <person name="Greenwold M.J."/>
            <person name="Hoffmann F.G."/>
            <person name="Howard J.M."/>
            <person name="Iguchi T."/>
            <person name="Janes D.E."/>
            <person name="Khan S.Y."/>
            <person name="Kohno S."/>
            <person name="de Koning A.J."/>
            <person name="Lance S.L."/>
            <person name="McCarthy F.M."/>
            <person name="McCormack J.E."/>
            <person name="Merchant M.E."/>
            <person name="Peterson D.G."/>
            <person name="Pollock D.D."/>
            <person name="Pourmand N."/>
            <person name="Raney B.J."/>
            <person name="Roessler K.A."/>
            <person name="Sanford J.R."/>
            <person name="Sawyer R.H."/>
            <person name="Schmidt C.J."/>
            <person name="Triplett E.W."/>
            <person name="Tuberville T.D."/>
            <person name="Venegas-Anaya M."/>
            <person name="Howard J.T."/>
            <person name="Jarvis E.D."/>
            <person name="Guillette L.J.Jr."/>
            <person name="Glenn T.C."/>
            <person name="Green R.E."/>
            <person name="Ray D.A."/>
        </authorList>
    </citation>
    <scope>NUCLEOTIDE SEQUENCE [LARGE SCALE GENOMIC DNA]</scope>
    <source>
        <strain evidence="2">KSC_2009_1</strain>
    </source>
</reference>
<evidence type="ECO:0000313" key="3">
    <source>
        <dbReference type="Proteomes" id="UP000050525"/>
    </source>
</evidence>
<dbReference type="AlphaFoldDB" id="A0A151PES8"/>
<evidence type="ECO:0000313" key="2">
    <source>
        <dbReference type="EMBL" id="KYO47520.1"/>
    </source>
</evidence>
<dbReference type="EMBL" id="AKHW03000416">
    <property type="protein sequence ID" value="KYO47520.1"/>
    <property type="molecule type" value="Genomic_DNA"/>
</dbReference>